<feature type="signal peptide" evidence="3">
    <location>
        <begin position="1"/>
        <end position="23"/>
    </location>
</feature>
<dbReference type="PANTHER" id="PTHR37423">
    <property type="entry name" value="SOLUBLE LYTIC MUREIN TRANSGLYCOSYLASE-RELATED"/>
    <property type="match status" value="1"/>
</dbReference>
<reference evidence="6 7" key="1">
    <citation type="submission" date="2018-11" db="EMBL/GenBank/DDBJ databases">
        <title>Vibrio ponticus strain CAIM 1751 pathogenic for the snapper Lutjanus guttatus.</title>
        <authorList>
            <person name="Soto-Rodriguez S."/>
            <person name="Lozano-Olvera R."/>
            <person name="Gomez-Gil B."/>
        </authorList>
    </citation>
    <scope>NUCLEOTIDE SEQUENCE [LARGE SCALE GENOMIC DNA]</scope>
    <source>
        <strain evidence="6 7">CAIM 1751</strain>
    </source>
</reference>
<evidence type="ECO:0000259" key="5">
    <source>
        <dbReference type="Pfam" id="PF11873"/>
    </source>
</evidence>
<dbReference type="PROSITE" id="PS00922">
    <property type="entry name" value="TRANSGLYCOSYLASE"/>
    <property type="match status" value="1"/>
</dbReference>
<dbReference type="EMBL" id="RKIK01000153">
    <property type="protein sequence ID" value="ROV57454.1"/>
    <property type="molecule type" value="Genomic_DNA"/>
</dbReference>
<organism evidence="6 7">
    <name type="scientific">Vibrio ponticus</name>
    <dbReference type="NCBI Taxonomy" id="265668"/>
    <lineage>
        <taxon>Bacteria</taxon>
        <taxon>Pseudomonadati</taxon>
        <taxon>Pseudomonadota</taxon>
        <taxon>Gammaproteobacteria</taxon>
        <taxon>Vibrionales</taxon>
        <taxon>Vibrionaceae</taxon>
        <taxon>Vibrio</taxon>
    </lineage>
</organism>
<name>A0A3N3DSI0_9VIBR</name>
<evidence type="ECO:0000256" key="3">
    <source>
        <dbReference type="SAM" id="SignalP"/>
    </source>
</evidence>
<dbReference type="InterPro" id="IPR000189">
    <property type="entry name" value="Transglyc_AS"/>
</dbReference>
<evidence type="ECO:0000259" key="4">
    <source>
        <dbReference type="Pfam" id="PF01464"/>
    </source>
</evidence>
<keyword evidence="3" id="KW-0732">Signal</keyword>
<dbReference type="Pfam" id="PF01464">
    <property type="entry name" value="SLT"/>
    <property type="match status" value="1"/>
</dbReference>
<dbReference type="PANTHER" id="PTHR37423:SF2">
    <property type="entry name" value="MEMBRANE-BOUND LYTIC MUREIN TRANSGLYCOSYLASE C"/>
    <property type="match status" value="1"/>
</dbReference>
<dbReference type="GO" id="GO:0000270">
    <property type="term" value="P:peptidoglycan metabolic process"/>
    <property type="evidence" value="ECO:0007669"/>
    <property type="project" value="InterPro"/>
</dbReference>
<proteinExistence type="inferred from homology"/>
<evidence type="ECO:0000313" key="7">
    <source>
        <dbReference type="Proteomes" id="UP000278792"/>
    </source>
</evidence>
<dbReference type="InterPro" id="IPR023346">
    <property type="entry name" value="Lysozyme-like_dom_sf"/>
</dbReference>
<feature type="compositionally biased region" description="Polar residues" evidence="2">
    <location>
        <begin position="242"/>
        <end position="267"/>
    </location>
</feature>
<dbReference type="Gene3D" id="1.10.530.10">
    <property type="match status" value="1"/>
</dbReference>
<dbReference type="AlphaFoldDB" id="A0A3N3DSI0"/>
<sequence>MKLTSSNLIALAFLIVFSGYTYAQNDPFAELDQNRANRDSTFEDQKSQFYAWLDAYLDQYESWREQHLQTIDAQRSQLIDLWGEGEITDQTKSVEYTDNLKTRQVIDYENNTVTISTIVDSEQDENKAKHDIPKHSVSVDDQILNFQNAEISEHSVDYSFAAEDKEKQYIIEQTMSHMNALDVQADRLVISNTGIPESYIRQRAHNKKLALLNSSEKRINLISSQYHAKRTELGLPTERKQNASPITTMDTESNESKPASLTQVSETSDNHPDSEITSLTVDKSGQDKQSKLEPAKKIELPEATTSIAENNTKTANNVKKKVVSYSIKLPPGSLLKRATQYKPLAQKESQRWNIDEALVMAIMHSESAFRPKAKSHIPAFGLMQVVPTSAGHDVNRQIRNIDAPMSVTDLYKPDMNVETGTAYLHILNNRYLKSIKDDTSRLYCVIAAYNTGAGNVARAFNPDRSTNIRKASHLINQLSPDEVYQTLVNQLPYDETKNYLKKVTSRIALYQP</sequence>
<feature type="region of interest" description="Disordered" evidence="2">
    <location>
        <begin position="232"/>
        <end position="297"/>
    </location>
</feature>
<dbReference type="InterPro" id="IPR024570">
    <property type="entry name" value="Murein_transglycosylaseC_N"/>
</dbReference>
<evidence type="ECO:0000256" key="2">
    <source>
        <dbReference type="SAM" id="MobiDB-lite"/>
    </source>
</evidence>
<protein>
    <submittedName>
        <fullName evidence="6">DUF3393 domain-containing protein</fullName>
    </submittedName>
</protein>
<dbReference type="RefSeq" id="WP_123783860.1">
    <property type="nucleotide sequence ID" value="NZ_RKIK01000153.1"/>
</dbReference>
<dbReference type="SUPFAM" id="SSF53955">
    <property type="entry name" value="Lysozyme-like"/>
    <property type="match status" value="1"/>
</dbReference>
<feature type="chain" id="PRO_5018096172" evidence="3">
    <location>
        <begin position="24"/>
        <end position="512"/>
    </location>
</feature>
<accession>A0A3N3DSI0</accession>
<feature type="compositionally biased region" description="Basic and acidic residues" evidence="2">
    <location>
        <begin position="232"/>
        <end position="241"/>
    </location>
</feature>
<dbReference type="CDD" id="cd16893">
    <property type="entry name" value="LT_MltC_MltE"/>
    <property type="match status" value="1"/>
</dbReference>
<evidence type="ECO:0000256" key="1">
    <source>
        <dbReference type="ARBA" id="ARBA00007734"/>
    </source>
</evidence>
<evidence type="ECO:0000313" key="6">
    <source>
        <dbReference type="EMBL" id="ROV57454.1"/>
    </source>
</evidence>
<dbReference type="Pfam" id="PF11873">
    <property type="entry name" value="Mltc_N"/>
    <property type="match status" value="1"/>
</dbReference>
<comment type="caution">
    <text evidence="6">The sequence shown here is derived from an EMBL/GenBank/DDBJ whole genome shotgun (WGS) entry which is preliminary data.</text>
</comment>
<dbReference type="InterPro" id="IPR008258">
    <property type="entry name" value="Transglycosylase_SLT_dom_1"/>
</dbReference>
<feature type="domain" description="Murein transglycosylase-C N-terminal" evidence="5">
    <location>
        <begin position="75"/>
        <end position="125"/>
    </location>
</feature>
<feature type="domain" description="Transglycosylase SLT" evidence="4">
    <location>
        <begin position="344"/>
        <end position="470"/>
    </location>
</feature>
<dbReference type="Proteomes" id="UP000278792">
    <property type="component" value="Unassembled WGS sequence"/>
</dbReference>
<feature type="compositionally biased region" description="Basic and acidic residues" evidence="2">
    <location>
        <begin position="284"/>
        <end position="297"/>
    </location>
</feature>
<dbReference type="GO" id="GO:0008933">
    <property type="term" value="F:peptidoglycan lytic transglycosylase activity"/>
    <property type="evidence" value="ECO:0007669"/>
    <property type="project" value="InterPro"/>
</dbReference>
<dbReference type="GO" id="GO:0016020">
    <property type="term" value="C:membrane"/>
    <property type="evidence" value="ECO:0007669"/>
    <property type="project" value="InterPro"/>
</dbReference>
<comment type="similarity">
    <text evidence="1">Belongs to the transglycosylase Slt family.</text>
</comment>
<gene>
    <name evidence="6" type="ORF">EGH82_22985</name>
</gene>